<protein>
    <submittedName>
        <fullName evidence="1">Uncharacterized protein</fullName>
    </submittedName>
</protein>
<comment type="caution">
    <text evidence="1">The sequence shown here is derived from an EMBL/GenBank/DDBJ whole genome shotgun (WGS) entry which is preliminary data.</text>
</comment>
<accession>A0ABU6Z7Q8</accession>
<dbReference type="Proteomes" id="UP001341840">
    <property type="component" value="Unassembled WGS sequence"/>
</dbReference>
<proteinExistence type="predicted"/>
<sequence>MVDDDYDDLGFTPPSFDLGYFSQPLVVTASQGQPQQAEIHGKQPKMRTEATISQGQPQMAKIHRISDKKPIMKMEPKMSQDKDATPTPSHEDLLTPATLVALKKLHEETEKKLLSKQVETEKKLLYIQAEAKMSDILRMRAAIQAFDNLDTTAQDADNEEEPKTLRKRLYKFLFRFITGKLYEAVREHFMSLAREGEMDLSIMHIMCILHNRKNNDRFKDMIYCVPPYFMYHLLQKVHHKYFDPETNRPFALSILSENDGLERIFRQQPHVIRGVMTSYVSFCVERQDLAELPRYTWGWQWAQVGAGFGPTRPRPAPRKRVNVFDFVLLMSDGVLKGLGCPRSTLVFIAKRPVVISVKSEIRQNVRIIARRYNTSLDLSRPVKVET</sequence>
<dbReference type="EMBL" id="JASCZI010271972">
    <property type="protein sequence ID" value="MED6218620.1"/>
    <property type="molecule type" value="Genomic_DNA"/>
</dbReference>
<name>A0ABU6Z7Q8_9FABA</name>
<organism evidence="1 2">
    <name type="scientific">Stylosanthes scabra</name>
    <dbReference type="NCBI Taxonomy" id="79078"/>
    <lineage>
        <taxon>Eukaryota</taxon>
        <taxon>Viridiplantae</taxon>
        <taxon>Streptophyta</taxon>
        <taxon>Embryophyta</taxon>
        <taxon>Tracheophyta</taxon>
        <taxon>Spermatophyta</taxon>
        <taxon>Magnoliopsida</taxon>
        <taxon>eudicotyledons</taxon>
        <taxon>Gunneridae</taxon>
        <taxon>Pentapetalae</taxon>
        <taxon>rosids</taxon>
        <taxon>fabids</taxon>
        <taxon>Fabales</taxon>
        <taxon>Fabaceae</taxon>
        <taxon>Papilionoideae</taxon>
        <taxon>50 kb inversion clade</taxon>
        <taxon>dalbergioids sensu lato</taxon>
        <taxon>Dalbergieae</taxon>
        <taxon>Pterocarpus clade</taxon>
        <taxon>Stylosanthes</taxon>
    </lineage>
</organism>
<reference evidence="1 2" key="1">
    <citation type="journal article" date="2023" name="Plants (Basel)">
        <title>Bridging the Gap: Combining Genomics and Transcriptomics Approaches to Understand Stylosanthes scabra, an Orphan Legume from the Brazilian Caatinga.</title>
        <authorList>
            <person name="Ferreira-Neto J.R.C."/>
            <person name="da Silva M.D."/>
            <person name="Binneck E."/>
            <person name="de Melo N.F."/>
            <person name="da Silva R.H."/>
            <person name="de Melo A.L.T.M."/>
            <person name="Pandolfi V."/>
            <person name="Bustamante F.O."/>
            <person name="Brasileiro-Vidal A.C."/>
            <person name="Benko-Iseppon A.M."/>
        </authorList>
    </citation>
    <scope>NUCLEOTIDE SEQUENCE [LARGE SCALE GENOMIC DNA]</scope>
    <source>
        <tissue evidence="1">Leaves</tissue>
    </source>
</reference>
<evidence type="ECO:0000313" key="1">
    <source>
        <dbReference type="EMBL" id="MED6218620.1"/>
    </source>
</evidence>
<keyword evidence="2" id="KW-1185">Reference proteome</keyword>
<evidence type="ECO:0000313" key="2">
    <source>
        <dbReference type="Proteomes" id="UP001341840"/>
    </source>
</evidence>
<gene>
    <name evidence="1" type="ORF">PIB30_028319</name>
</gene>